<dbReference type="InterPro" id="IPR003043">
    <property type="entry name" value="Uropor_MeTrfase_CS"/>
</dbReference>
<evidence type="ECO:0000313" key="10">
    <source>
        <dbReference type="Proteomes" id="UP001276150"/>
    </source>
</evidence>
<keyword evidence="10" id="KW-1185">Reference proteome</keyword>
<keyword evidence="4 7" id="KW-0489">Methyltransferase</keyword>
<dbReference type="Gene3D" id="3.40.1010.10">
    <property type="entry name" value="Cobalt-precorrin-4 Transmethylase, Domain 1"/>
    <property type="match status" value="1"/>
</dbReference>
<name>A0ABU4DTI9_9DEIO</name>
<reference evidence="9 10" key="1">
    <citation type="submission" date="2022-11" db="EMBL/GenBank/DDBJ databases">
        <title>Deinococcus ZS9-10, Low Temperature and Draught-tolerating, UV-resistant Bacteria from Continental Antarctica.</title>
        <authorList>
            <person name="Cheng L."/>
        </authorList>
    </citation>
    <scope>NUCLEOTIDE SEQUENCE [LARGE SCALE GENOMIC DNA]</scope>
    <source>
        <strain evidence="9 10">ZS9-10</strain>
    </source>
</reference>
<dbReference type="InterPro" id="IPR014776">
    <property type="entry name" value="4pyrrole_Mease_sub2"/>
</dbReference>
<dbReference type="Pfam" id="PF00590">
    <property type="entry name" value="TP_methylase"/>
    <property type="match status" value="1"/>
</dbReference>
<comment type="pathway">
    <text evidence="1">Cofactor biosynthesis; adenosylcobalamin biosynthesis.</text>
</comment>
<gene>
    <name evidence="9" type="primary">cobM</name>
    <name evidence="9" type="ORF">ORD21_14160</name>
</gene>
<organism evidence="9 10">
    <name type="scientific">Deinococcus arenicola</name>
    <dbReference type="NCBI Taxonomy" id="2994950"/>
    <lineage>
        <taxon>Bacteria</taxon>
        <taxon>Thermotogati</taxon>
        <taxon>Deinococcota</taxon>
        <taxon>Deinococci</taxon>
        <taxon>Deinococcales</taxon>
        <taxon>Deinococcaceae</taxon>
        <taxon>Deinococcus</taxon>
    </lineage>
</organism>
<dbReference type="GO" id="GO:0046026">
    <property type="term" value="F:precorrin-4 C11-methyltransferase activity"/>
    <property type="evidence" value="ECO:0007669"/>
    <property type="project" value="UniProtKB-EC"/>
</dbReference>
<comment type="caution">
    <text evidence="9">The sequence shown here is derived from an EMBL/GenBank/DDBJ whole genome shotgun (WGS) entry which is preliminary data.</text>
</comment>
<dbReference type="InterPro" id="IPR006362">
    <property type="entry name" value="Cbl_synth_CobM/CibF"/>
</dbReference>
<comment type="similarity">
    <text evidence="2 7">Belongs to the precorrin methyltransferase family.</text>
</comment>
<dbReference type="PROSITE" id="PS00839">
    <property type="entry name" value="SUMT_1"/>
    <property type="match status" value="1"/>
</dbReference>
<evidence type="ECO:0000256" key="7">
    <source>
        <dbReference type="RuleBase" id="RU003960"/>
    </source>
</evidence>
<evidence type="ECO:0000256" key="4">
    <source>
        <dbReference type="ARBA" id="ARBA00022603"/>
    </source>
</evidence>
<evidence type="ECO:0000259" key="8">
    <source>
        <dbReference type="Pfam" id="PF00590"/>
    </source>
</evidence>
<dbReference type="InterPro" id="IPR035996">
    <property type="entry name" value="4pyrrol_Methylase_sf"/>
</dbReference>
<dbReference type="InterPro" id="IPR050161">
    <property type="entry name" value="Siro_Cobalamin_biosynth"/>
</dbReference>
<dbReference type="NCBIfam" id="TIGR01465">
    <property type="entry name" value="cobM_cbiF"/>
    <property type="match status" value="1"/>
</dbReference>
<evidence type="ECO:0000256" key="5">
    <source>
        <dbReference type="ARBA" id="ARBA00022679"/>
    </source>
</evidence>
<sequence length="269" mass="28694">MNHSEPNVVPKVYFIGAGPGAPDLITLRGARALGAADLVLYAGSLVPEAVLEHCRPQVQAINTAGLNLDEQRGWYVQAREHGWTVARLHSGDPAIYGATAEQMEVLRGLNIGYEVIPGVSSFTACAAALGAELTRPEVSQTIIITRGSGRASAVPPKEALGGLAAHGATMCIFLSGRQLESVVTELLAHYPPETPAALVQRVSQPQERSHRAPLAHLLDGLTLSEWALTTMILVGGALGEDLGVTSRLYDPEYAHRFRRADKPDQEVEA</sequence>
<dbReference type="GO" id="GO:0032259">
    <property type="term" value="P:methylation"/>
    <property type="evidence" value="ECO:0007669"/>
    <property type="project" value="UniProtKB-KW"/>
</dbReference>
<evidence type="ECO:0000256" key="2">
    <source>
        <dbReference type="ARBA" id="ARBA00005879"/>
    </source>
</evidence>
<dbReference type="CDD" id="cd11641">
    <property type="entry name" value="Precorrin-4_C11-MT"/>
    <property type="match status" value="1"/>
</dbReference>
<evidence type="ECO:0000256" key="6">
    <source>
        <dbReference type="ARBA" id="ARBA00022691"/>
    </source>
</evidence>
<dbReference type="Gene3D" id="3.30.950.10">
    <property type="entry name" value="Methyltransferase, Cobalt-precorrin-4 Transmethylase, Domain 2"/>
    <property type="match status" value="1"/>
</dbReference>
<dbReference type="InterPro" id="IPR014777">
    <property type="entry name" value="4pyrrole_Mease_sub1"/>
</dbReference>
<accession>A0ABU4DTI9</accession>
<keyword evidence="3" id="KW-0169">Cobalamin biosynthesis</keyword>
<dbReference type="PANTHER" id="PTHR45790:SF4">
    <property type="entry name" value="COBALT-PRECORRIN-4 C(11)-METHYLTRANSFERASE"/>
    <property type="match status" value="1"/>
</dbReference>
<dbReference type="EC" id="2.1.1.133" evidence="9"/>
<dbReference type="Proteomes" id="UP001276150">
    <property type="component" value="Unassembled WGS sequence"/>
</dbReference>
<evidence type="ECO:0000256" key="1">
    <source>
        <dbReference type="ARBA" id="ARBA00004953"/>
    </source>
</evidence>
<keyword evidence="5 7" id="KW-0808">Transferase</keyword>
<feature type="domain" description="Tetrapyrrole methylase" evidence="8">
    <location>
        <begin position="11"/>
        <end position="217"/>
    </location>
</feature>
<keyword evidence="6" id="KW-0949">S-adenosyl-L-methionine</keyword>
<proteinExistence type="inferred from homology"/>
<dbReference type="PANTHER" id="PTHR45790">
    <property type="entry name" value="SIROHEME SYNTHASE-RELATED"/>
    <property type="match status" value="1"/>
</dbReference>
<dbReference type="SUPFAM" id="SSF53790">
    <property type="entry name" value="Tetrapyrrole methylase"/>
    <property type="match status" value="1"/>
</dbReference>
<protein>
    <submittedName>
        <fullName evidence="9">Precorrin-4 C(11)-methyltransferase</fullName>
        <ecNumber evidence="9">2.1.1.133</ecNumber>
    </submittedName>
</protein>
<dbReference type="PROSITE" id="PS00840">
    <property type="entry name" value="SUMT_2"/>
    <property type="match status" value="1"/>
</dbReference>
<dbReference type="RefSeq" id="WP_317641088.1">
    <property type="nucleotide sequence ID" value="NZ_JAPMIV010000034.1"/>
</dbReference>
<dbReference type="EMBL" id="JAPMIV010000034">
    <property type="protein sequence ID" value="MDV6375738.1"/>
    <property type="molecule type" value="Genomic_DNA"/>
</dbReference>
<dbReference type="InterPro" id="IPR000878">
    <property type="entry name" value="4pyrrol_Mease"/>
</dbReference>
<evidence type="ECO:0000256" key="3">
    <source>
        <dbReference type="ARBA" id="ARBA00022573"/>
    </source>
</evidence>
<evidence type="ECO:0000313" key="9">
    <source>
        <dbReference type="EMBL" id="MDV6375738.1"/>
    </source>
</evidence>